<dbReference type="InParanoid" id="A0A7M7M9B5"/>
<feature type="domain" description="Ig-like" evidence="6">
    <location>
        <begin position="638"/>
        <end position="731"/>
    </location>
</feature>
<keyword evidence="5" id="KW-0812">Transmembrane</keyword>
<name>A0A7M7M9B5_VARDE</name>
<dbReference type="InterPro" id="IPR007110">
    <property type="entry name" value="Ig-like_dom"/>
</dbReference>
<dbReference type="GeneID" id="111249595"/>
<evidence type="ECO:0000256" key="5">
    <source>
        <dbReference type="SAM" id="Phobius"/>
    </source>
</evidence>
<accession>A0A7M7M9B5</accession>
<feature type="region of interest" description="Disordered" evidence="4">
    <location>
        <begin position="54"/>
        <end position="90"/>
    </location>
</feature>
<dbReference type="EnsemblMetazoa" id="XM_022803641">
    <property type="protein sequence ID" value="XP_022659376"/>
    <property type="gene ID" value="LOC111249595"/>
</dbReference>
<feature type="domain" description="Ig-like" evidence="6">
    <location>
        <begin position="855"/>
        <end position="934"/>
    </location>
</feature>
<dbReference type="OrthoDB" id="10055806at2759"/>
<feature type="region of interest" description="Disordered" evidence="4">
    <location>
        <begin position="461"/>
        <end position="480"/>
    </location>
</feature>
<dbReference type="RefSeq" id="XP_022659376.1">
    <property type="nucleotide sequence ID" value="XM_022803641.1"/>
</dbReference>
<evidence type="ECO:0000256" key="1">
    <source>
        <dbReference type="ARBA" id="ARBA00004167"/>
    </source>
</evidence>
<dbReference type="InterPro" id="IPR013783">
    <property type="entry name" value="Ig-like_fold"/>
</dbReference>
<feature type="region of interest" description="Disordered" evidence="4">
    <location>
        <begin position="212"/>
        <end position="232"/>
    </location>
</feature>
<dbReference type="InterPro" id="IPR003598">
    <property type="entry name" value="Ig_sub2"/>
</dbReference>
<protein>
    <recommendedName>
        <fullName evidence="6">Ig-like domain-containing protein</fullName>
    </recommendedName>
</protein>
<dbReference type="KEGG" id="vde:111249595"/>
<dbReference type="CDD" id="cd00096">
    <property type="entry name" value="Ig"/>
    <property type="match status" value="1"/>
</dbReference>
<keyword evidence="3" id="KW-1015">Disulfide bond</keyword>
<dbReference type="RefSeq" id="XP_022659375.1">
    <property type="nucleotide sequence ID" value="XM_022803640.1"/>
</dbReference>
<feature type="region of interest" description="Disordered" evidence="4">
    <location>
        <begin position="1139"/>
        <end position="1168"/>
    </location>
</feature>
<feature type="region of interest" description="Disordered" evidence="4">
    <location>
        <begin position="685"/>
        <end position="706"/>
    </location>
</feature>
<comment type="subcellular location">
    <subcellularLocation>
        <location evidence="1">Membrane</location>
        <topology evidence="1">Single-pass membrane protein</topology>
    </subcellularLocation>
</comment>
<dbReference type="InterPro" id="IPR036179">
    <property type="entry name" value="Ig-like_dom_sf"/>
</dbReference>
<feature type="domain" description="Ig-like" evidence="6">
    <location>
        <begin position="526"/>
        <end position="631"/>
    </location>
</feature>
<sequence>MSRPSPLLPPLLVRVVPLWAMWLIVYCFCICYLCVSTEASLALTSSSAPTMVTRHVSEQTNRLSHRGSLSNNGSQSSVDSASRETASTRPEILPVPTTIAKYVNSQNDRSRNRSTLSAITSNDNWHRPQWMWSEYLDDSRPNLVVEAILNRKKQFSSSSLNVATADHEKGHRNNQVRGVAFGSATRKRTDHQHRHNRFDYEHSVRLNRYNNRKATRETQAKRDGSTQLLERSRDRFNKDPFVVEINNIRMEGNAEVFSDQWDQISSSGRDNTQMKSTRIGVTMDTNEKGVTNDSIRSSGRRFEGTFRWHTPEDYRVQSNQQRPQHQQEDHPSQLLQIQQTQAGGGGASNSKKGVKKGQASIVFTAVAGGAVSLPCSLAPVPDEDNEVALVLWYKDDISAPLFTVDARGIGDLQSARQSSLDQLKERANFILISSPSHISASTTGYSNSNYRSIWQISQASTKHRPPLPASAGAHPGTPTTGFAAHLHVQPVRESDEGEYRCRVDFKRARSVNTVVNLRVIVPPGDPVIETRSGVILREGLAGPFNDGDPLTLHCYTGDVGRPRANLVWVAHDGRVIDDTFSYEHIDTHHHQTVVVRNTLEINALNRDHLLTTLACQASNNNITAPSQTSITLDLNLKPLYINVEPSSTQPLSAGAPIEFVCYSSGSRPPAVLTWWKGDQQVQATKEDFSSGGSSSSTSVLTFTPEPEDDGAILACRAENPAMNSNEGERFGGGERLNNRRTTAALEYSRTLDVHYAPKLKLVLGGGVRSGDIREGRDVYLECEITAKPAAHEIVWYFEGTTELHTDKDKGIIVSGSSLVLQAVSRSQRGWYTCSASNREGTTRSNRLFLRVKYAPRCRSQQRRVYGVDLYESARIRCDVEADPEENTHFRWTFNNSMGKRAELDSQPTTASHRTSRSMINYKPLTEQDYGELLCFGGNEVGEQVEPCIIHIVATATPDPLENCSQVNATENSLTVECFEGAWNGGGNELSALSFVAELYRSDENDLKNGVAFGPMIANVTVKGSTTSASTGLPSVPVFVFNDLPRIDDHTSIASGRNDVGYRVHIYARNHKGRSPVTTLIVHLLNPSKYQTKQSARLGVGWIVRPLLGLVLVLLILITLGGVILFAVLKYSKYKQRHHVHNDEHKQTHSEDKAPASETHSTRSKSALSVLEAETTDADQCKDSTEVIVPLSDVSDNGSNNRCDSVVLRTHSNLVGTAESADDIVTADSVLIQPDIIQRQQMPPPLSTTPGLDSQQCGIFGIMSTLSVTRTSTDKITRSDSQVLSGDIYRHRLANGKSKKAGSGSNLSHALTTVTELREDDRLTAPHQAAQLGVYATLHLYSSQPGFGVNDLGNCGSLNMDCPIVQPTNLRVSPLCQQAHNSSSVSNIVEHQRSPVATPIVTQSGDSLWTQPNEPFIPSVKSPSIIGSNLSSNLLHNDPSLIAITTDIVGTDFDDGGFIVIGSKNSATGRTAQERWKQQEPSGHTELLPPQSRVSPLLPNNYTSGQFKFTGVTSDSLDGLNAGCGDHAPNETIVFSQKFHFRRQLPLTEGGITTQLHHDARQQQKPNGNSVESTV</sequence>
<organism evidence="7 8">
    <name type="scientific">Varroa destructor</name>
    <name type="common">Honeybee mite</name>
    <dbReference type="NCBI Taxonomy" id="109461"/>
    <lineage>
        <taxon>Eukaryota</taxon>
        <taxon>Metazoa</taxon>
        <taxon>Ecdysozoa</taxon>
        <taxon>Arthropoda</taxon>
        <taxon>Chelicerata</taxon>
        <taxon>Arachnida</taxon>
        <taxon>Acari</taxon>
        <taxon>Parasitiformes</taxon>
        <taxon>Mesostigmata</taxon>
        <taxon>Gamasina</taxon>
        <taxon>Dermanyssoidea</taxon>
        <taxon>Varroidae</taxon>
        <taxon>Varroa</taxon>
    </lineage>
</organism>
<feature type="domain" description="Ig-like" evidence="6">
    <location>
        <begin position="757"/>
        <end position="848"/>
    </location>
</feature>
<dbReference type="EnsemblMetazoa" id="XM_022803640">
    <property type="protein sequence ID" value="XP_022659375"/>
    <property type="gene ID" value="LOC111249595"/>
</dbReference>
<dbReference type="InterPro" id="IPR003599">
    <property type="entry name" value="Ig_sub"/>
</dbReference>
<feature type="compositionally biased region" description="Low complexity" evidence="4">
    <location>
        <begin position="689"/>
        <end position="698"/>
    </location>
</feature>
<dbReference type="PANTHER" id="PTHR23278:SF19">
    <property type="entry name" value="OBSCURIN"/>
    <property type="match status" value="1"/>
</dbReference>
<evidence type="ECO:0000259" key="6">
    <source>
        <dbReference type="PROSITE" id="PS50835"/>
    </source>
</evidence>
<dbReference type="SUPFAM" id="SSF48726">
    <property type="entry name" value="Immunoglobulin"/>
    <property type="match status" value="5"/>
</dbReference>
<evidence type="ECO:0000313" key="8">
    <source>
        <dbReference type="Proteomes" id="UP000594260"/>
    </source>
</evidence>
<dbReference type="PROSITE" id="PS50835">
    <property type="entry name" value="IG_LIKE"/>
    <property type="match status" value="5"/>
</dbReference>
<proteinExistence type="predicted"/>
<feature type="compositionally biased region" description="Polar residues" evidence="4">
    <location>
        <begin position="58"/>
        <end position="88"/>
    </location>
</feature>
<reference evidence="7" key="1">
    <citation type="submission" date="2021-01" db="UniProtKB">
        <authorList>
            <consortium name="EnsemblMetazoa"/>
        </authorList>
    </citation>
    <scope>IDENTIFICATION</scope>
</reference>
<dbReference type="InterPro" id="IPR013162">
    <property type="entry name" value="CD80_C2-set"/>
</dbReference>
<feature type="domain" description="Ig-like" evidence="6">
    <location>
        <begin position="331"/>
        <end position="512"/>
    </location>
</feature>
<dbReference type="SMART" id="SM00408">
    <property type="entry name" value="IGc2"/>
    <property type="match status" value="4"/>
</dbReference>
<feature type="compositionally biased region" description="Basic and acidic residues" evidence="4">
    <location>
        <begin position="214"/>
        <end position="232"/>
    </location>
</feature>
<keyword evidence="2 5" id="KW-0472">Membrane</keyword>
<evidence type="ECO:0000256" key="4">
    <source>
        <dbReference type="SAM" id="MobiDB-lite"/>
    </source>
</evidence>
<dbReference type="Pfam" id="PF13927">
    <property type="entry name" value="Ig_3"/>
    <property type="match status" value="1"/>
</dbReference>
<dbReference type="Pfam" id="PF08205">
    <property type="entry name" value="C2-set_2"/>
    <property type="match status" value="1"/>
</dbReference>
<evidence type="ECO:0000256" key="2">
    <source>
        <dbReference type="ARBA" id="ARBA00023136"/>
    </source>
</evidence>
<feature type="region of interest" description="Disordered" evidence="4">
    <location>
        <begin position="311"/>
        <end position="333"/>
    </location>
</feature>
<dbReference type="SMART" id="SM00409">
    <property type="entry name" value="IG"/>
    <property type="match status" value="4"/>
</dbReference>
<dbReference type="GO" id="GO:0016020">
    <property type="term" value="C:membrane"/>
    <property type="evidence" value="ECO:0007669"/>
    <property type="project" value="UniProtKB-SubCell"/>
</dbReference>
<dbReference type="Proteomes" id="UP000594260">
    <property type="component" value="Unplaced"/>
</dbReference>
<evidence type="ECO:0000256" key="3">
    <source>
        <dbReference type="ARBA" id="ARBA00023157"/>
    </source>
</evidence>
<keyword evidence="8" id="KW-1185">Reference proteome</keyword>
<keyword evidence="5" id="KW-1133">Transmembrane helix</keyword>
<feature type="compositionally biased region" description="Basic and acidic residues" evidence="4">
    <location>
        <begin position="1140"/>
        <end position="1154"/>
    </location>
</feature>
<feature type="region of interest" description="Disordered" evidence="4">
    <location>
        <begin position="1468"/>
        <end position="1492"/>
    </location>
</feature>
<dbReference type="Gene3D" id="2.60.40.10">
    <property type="entry name" value="Immunoglobulins"/>
    <property type="match status" value="5"/>
</dbReference>
<dbReference type="PANTHER" id="PTHR23278">
    <property type="entry name" value="SIDESTEP PROTEIN"/>
    <property type="match status" value="1"/>
</dbReference>
<feature type="transmembrane region" description="Helical" evidence="5">
    <location>
        <begin position="1106"/>
        <end position="1128"/>
    </location>
</feature>
<evidence type="ECO:0000313" key="7">
    <source>
        <dbReference type="EnsemblMetazoa" id="XP_022659375"/>
    </source>
</evidence>